<keyword evidence="3 6" id="KW-0808">Transferase</keyword>
<evidence type="ECO:0000256" key="4">
    <source>
        <dbReference type="ARBA" id="ARBA00022823"/>
    </source>
</evidence>
<dbReference type="RefSeq" id="WP_262580863.1">
    <property type="nucleotide sequence ID" value="NZ_JAOQJV010000002.1"/>
</dbReference>
<feature type="domain" description="Peripheral subunit-binding (PSBD)" evidence="9">
    <location>
        <begin position="121"/>
        <end position="158"/>
    </location>
</feature>
<evidence type="ECO:0000256" key="2">
    <source>
        <dbReference type="ARBA" id="ARBA00007317"/>
    </source>
</evidence>
<dbReference type="Gene3D" id="3.30.559.10">
    <property type="entry name" value="Chloramphenicol acetyltransferase-like domain"/>
    <property type="match status" value="1"/>
</dbReference>
<dbReference type="EC" id="2.3.1.-" evidence="6"/>
<gene>
    <name evidence="10" type="ORF">OCV65_02535</name>
</gene>
<feature type="compositionally biased region" description="Basic and acidic residues" evidence="7">
    <location>
        <begin position="91"/>
        <end position="105"/>
    </location>
</feature>
<evidence type="ECO:0000256" key="7">
    <source>
        <dbReference type="SAM" id="MobiDB-lite"/>
    </source>
</evidence>
<feature type="domain" description="Lipoyl-binding" evidence="8">
    <location>
        <begin position="2"/>
        <end position="77"/>
    </location>
</feature>
<dbReference type="InterPro" id="IPR050743">
    <property type="entry name" value="2-oxoacid_DH_E2_comp"/>
</dbReference>
<dbReference type="InterPro" id="IPR036625">
    <property type="entry name" value="E3-bd_dom_sf"/>
</dbReference>
<reference evidence="10 11" key="1">
    <citation type="journal article" date="2021" name="ISME Commun">
        <title>Automated analysis of genomic sequences facilitates high-throughput and comprehensive description of bacteria.</title>
        <authorList>
            <person name="Hitch T.C.A."/>
        </authorList>
    </citation>
    <scope>NUCLEOTIDE SEQUENCE [LARGE SCALE GENOMIC DNA]</scope>
    <source>
        <strain evidence="10 11">Sanger_02</strain>
    </source>
</reference>
<name>A0ABT2S3F5_9FIRM</name>
<comment type="similarity">
    <text evidence="2 6">Belongs to the 2-oxoacid dehydrogenase family.</text>
</comment>
<dbReference type="Pfam" id="PF00364">
    <property type="entry name" value="Biotin_lipoyl"/>
    <property type="match status" value="1"/>
</dbReference>
<protein>
    <recommendedName>
        <fullName evidence="6">Dihydrolipoamide acetyltransferase component of pyruvate dehydrogenase complex</fullName>
        <ecNumber evidence="6">2.3.1.-</ecNumber>
    </recommendedName>
</protein>
<evidence type="ECO:0000313" key="11">
    <source>
        <dbReference type="Proteomes" id="UP001207605"/>
    </source>
</evidence>
<dbReference type="CDD" id="cd06849">
    <property type="entry name" value="lipoyl_domain"/>
    <property type="match status" value="1"/>
</dbReference>
<organism evidence="10 11">
    <name type="scientific">Dorea ammoniilytica</name>
    <dbReference type="NCBI Taxonomy" id="2981788"/>
    <lineage>
        <taxon>Bacteria</taxon>
        <taxon>Bacillati</taxon>
        <taxon>Bacillota</taxon>
        <taxon>Clostridia</taxon>
        <taxon>Lachnospirales</taxon>
        <taxon>Lachnospiraceae</taxon>
        <taxon>Dorea</taxon>
    </lineage>
</organism>
<evidence type="ECO:0000259" key="9">
    <source>
        <dbReference type="PROSITE" id="PS51826"/>
    </source>
</evidence>
<dbReference type="Gene3D" id="4.10.320.10">
    <property type="entry name" value="E3-binding domain"/>
    <property type="match status" value="2"/>
</dbReference>
<keyword evidence="4 6" id="KW-0450">Lipoyl</keyword>
<dbReference type="PROSITE" id="PS50968">
    <property type="entry name" value="BIOTINYL_LIPOYL"/>
    <property type="match status" value="1"/>
</dbReference>
<feature type="domain" description="Peripheral subunit-binding (PSBD)" evidence="9">
    <location>
        <begin position="163"/>
        <end position="200"/>
    </location>
</feature>
<keyword evidence="5 6" id="KW-0012">Acyltransferase</keyword>
<evidence type="ECO:0000256" key="5">
    <source>
        <dbReference type="ARBA" id="ARBA00023315"/>
    </source>
</evidence>
<keyword evidence="11" id="KW-1185">Reference proteome</keyword>
<evidence type="ECO:0000256" key="6">
    <source>
        <dbReference type="RuleBase" id="RU003423"/>
    </source>
</evidence>
<dbReference type="SUPFAM" id="SSF52777">
    <property type="entry name" value="CoA-dependent acyltransferases"/>
    <property type="match status" value="1"/>
</dbReference>
<dbReference type="PROSITE" id="PS51826">
    <property type="entry name" value="PSBD"/>
    <property type="match status" value="2"/>
</dbReference>
<dbReference type="SUPFAM" id="SSF47005">
    <property type="entry name" value="Peripheral subunit-binding domain of 2-oxo acid dehydrogenase complex"/>
    <property type="match status" value="2"/>
</dbReference>
<evidence type="ECO:0000313" key="10">
    <source>
        <dbReference type="EMBL" id="MCU6699116.1"/>
    </source>
</evidence>
<feature type="region of interest" description="Disordered" evidence="7">
    <location>
        <begin position="86"/>
        <end position="112"/>
    </location>
</feature>
<dbReference type="InterPro" id="IPR004167">
    <property type="entry name" value="PSBD"/>
</dbReference>
<dbReference type="InterPro" id="IPR000089">
    <property type="entry name" value="Biotin_lipoyl"/>
</dbReference>
<dbReference type="Gene3D" id="2.40.50.100">
    <property type="match status" value="1"/>
</dbReference>
<dbReference type="Pfam" id="PF02817">
    <property type="entry name" value="E3_binding"/>
    <property type="match status" value="2"/>
</dbReference>
<dbReference type="Proteomes" id="UP001207605">
    <property type="component" value="Unassembled WGS sequence"/>
</dbReference>
<dbReference type="Pfam" id="PF00198">
    <property type="entry name" value="2-oxoacid_dh"/>
    <property type="match status" value="1"/>
</dbReference>
<evidence type="ECO:0000256" key="3">
    <source>
        <dbReference type="ARBA" id="ARBA00022679"/>
    </source>
</evidence>
<dbReference type="InterPro" id="IPR001078">
    <property type="entry name" value="2-oxoacid_DH_actylTfrase"/>
</dbReference>
<dbReference type="InterPro" id="IPR011053">
    <property type="entry name" value="Single_hybrid_motif"/>
</dbReference>
<proteinExistence type="inferred from homology"/>
<accession>A0ABT2S3F5</accession>
<comment type="cofactor">
    <cofactor evidence="1 6">
        <name>(R)-lipoate</name>
        <dbReference type="ChEBI" id="CHEBI:83088"/>
    </cofactor>
</comment>
<comment type="caution">
    <text evidence="10">The sequence shown here is derived from an EMBL/GenBank/DDBJ whole genome shotgun (WGS) entry which is preliminary data.</text>
</comment>
<dbReference type="EMBL" id="JAOQJV010000002">
    <property type="protein sequence ID" value="MCU6699116.1"/>
    <property type="molecule type" value="Genomic_DNA"/>
</dbReference>
<evidence type="ECO:0000256" key="1">
    <source>
        <dbReference type="ARBA" id="ARBA00001938"/>
    </source>
</evidence>
<evidence type="ECO:0000259" key="8">
    <source>
        <dbReference type="PROSITE" id="PS50968"/>
    </source>
</evidence>
<dbReference type="InterPro" id="IPR023213">
    <property type="entry name" value="CAT-like_dom_sf"/>
</dbReference>
<dbReference type="PANTHER" id="PTHR43178">
    <property type="entry name" value="DIHYDROLIPOAMIDE ACETYLTRANSFERASE COMPONENT OF PYRUVATE DEHYDROGENASE COMPLEX"/>
    <property type="match status" value="1"/>
</dbReference>
<dbReference type="SUPFAM" id="SSF51230">
    <property type="entry name" value="Single hybrid motif"/>
    <property type="match status" value="1"/>
</dbReference>
<dbReference type="PANTHER" id="PTHR43178:SF5">
    <property type="entry name" value="LIPOAMIDE ACYLTRANSFERASE COMPONENT OF BRANCHED-CHAIN ALPHA-KETO ACID DEHYDROGENASE COMPLEX, MITOCHONDRIAL"/>
    <property type="match status" value="1"/>
</dbReference>
<sequence length="448" mass="48307">MATELTMPKNDMDMEEGTIVKWLKNVGDKVEKGEMFMEIETDKTSMEIESPATGVLLAQFYQGGDVVPVNTVMGYVGEAGEAVPEQGAKAAAEEAPKEEKKEAPAAEKAPAKVLSDASGIPATPYAKKLAKDNGIDLKEVVPTGRHGEIRAIDVFTAIEASPVATPLAKAMAADLGVDLSTIQGSGYRGKILSDDIKAAFAQAQTAAEEENVAGAMKEIAEVLERRKLSSMRKAIMKNMNSSHTEIPSVTQNIKVDVTELLALRAKINEGKEKAEKVSVNDLIIKAVGKATAKFERFRMTLEGNEYVVHNQVNVGMAVGITDGLVVPVIKDVDKKTLLQVSKDAKELAKKARDGKLKSSEMGDGRITISNIGMYGTHSFTPIINQPEASIVGVCGTEDELALVDGQVVVRKKMMICVTFDHRILNGTEVCEFESYLKELIENPVTILI</sequence>